<dbReference type="GO" id="GO:0003677">
    <property type="term" value="F:DNA binding"/>
    <property type="evidence" value="ECO:0007669"/>
    <property type="project" value="TreeGrafter"/>
</dbReference>
<dbReference type="PANTHER" id="PTHR28027">
    <property type="entry name" value="TRANSCRIPTIONAL REGULATOR MIT1"/>
    <property type="match status" value="1"/>
</dbReference>
<proteinExistence type="predicted"/>
<dbReference type="InterPro" id="IPR018608">
    <property type="entry name" value="Gti1/Pac2"/>
</dbReference>
<dbReference type="EMBL" id="CAIF01000007">
    <property type="protein sequence ID" value="CCH40913.1"/>
    <property type="molecule type" value="Genomic_DNA"/>
</dbReference>
<protein>
    <submittedName>
        <fullName evidence="2">Myosin-1</fullName>
    </submittedName>
</protein>
<comment type="caution">
    <text evidence="2">The sequence shown here is derived from an EMBL/GenBank/DDBJ whole genome shotgun (WGS) entry which is preliminary data.</text>
</comment>
<keyword evidence="3" id="KW-1185">Reference proteome</keyword>
<feature type="compositionally biased region" description="Low complexity" evidence="1">
    <location>
        <begin position="418"/>
        <end position="429"/>
    </location>
</feature>
<dbReference type="eggNOG" id="KOG4476">
    <property type="taxonomic scope" value="Eukaryota"/>
</dbReference>
<reference evidence="2 3" key="1">
    <citation type="journal article" date="2012" name="Eukaryot. Cell">
        <title>Draft genome sequence of Wickerhamomyces ciferrii NRRL Y-1031 F-60-10.</title>
        <authorList>
            <person name="Schneider J."/>
            <person name="Andrea H."/>
            <person name="Blom J."/>
            <person name="Jaenicke S."/>
            <person name="Ruckert C."/>
            <person name="Schorsch C."/>
            <person name="Szczepanowski R."/>
            <person name="Farwick M."/>
            <person name="Goesmann A."/>
            <person name="Puhler A."/>
            <person name="Schaffer S."/>
            <person name="Tauch A."/>
            <person name="Kohler T."/>
            <person name="Brinkrolf K."/>
        </authorList>
    </citation>
    <scope>NUCLEOTIDE SEQUENCE [LARGE SCALE GENOMIC DNA]</scope>
    <source>
        <strain evidence="3">ATCC 14091 / BCRC 22168 / CBS 111 / JCM 3599 / NBRC 0793 / NRRL Y-1031 F-60-10</strain>
    </source>
</reference>
<feature type="compositionally biased region" description="Pro residues" evidence="1">
    <location>
        <begin position="361"/>
        <end position="375"/>
    </location>
</feature>
<organism evidence="2 3">
    <name type="scientific">Wickerhamomyces ciferrii (strain ATCC 14091 / BCRC 22168 / CBS 111 / JCM 3599 / NBRC 0793 / NRRL Y-1031 F-60-10)</name>
    <name type="common">Yeast</name>
    <name type="synonym">Pichia ciferrii</name>
    <dbReference type="NCBI Taxonomy" id="1206466"/>
    <lineage>
        <taxon>Eukaryota</taxon>
        <taxon>Fungi</taxon>
        <taxon>Dikarya</taxon>
        <taxon>Ascomycota</taxon>
        <taxon>Saccharomycotina</taxon>
        <taxon>Saccharomycetes</taxon>
        <taxon>Phaffomycetales</taxon>
        <taxon>Wickerhamomycetaceae</taxon>
        <taxon>Wickerhamomyces</taxon>
    </lineage>
</organism>
<feature type="compositionally biased region" description="Basic and acidic residues" evidence="1">
    <location>
        <begin position="97"/>
        <end position="107"/>
    </location>
</feature>
<feature type="region of interest" description="Disordered" evidence="1">
    <location>
        <begin position="262"/>
        <end position="330"/>
    </location>
</feature>
<sequence>MSISTTKINPTYIGYIGSTKDALLIIQACLNNQLLTVPRRPHDRERSQLISSGNVFVFIEERSGIKRWTDGVAWSPSRILGRFLVYRELDRQALNSKEKSKYNDKKKSISSSSSSSIRKNSFDDSSINNNGSQSNSIANRSLVGSLVTSYAFKEYGLIKKTMSVTINRLDLSTQTHLTETIHLISYYSAEDVLNGKLTRPVDNNSSLSKIQLSNELWTAVKESSLGGKIPLEDEAFYFMDQSNPNAIALGFNPAIHLQPQYQQNRPSIQQQQQAIPQQIPSSSSTTTSTNTSQQQPSSNPPPPVPQPTTIPSQGLSLPPPPPPQQQDLNNLPMFYQYPRYSPSIQYQPPLLNESNSHGPQQQPPPPTIPHHPPPPPRRHTTQASSISPSSQHKSDISPIIKTELSGNNFPNFNPPPNQQQGQQGQGPQPTLIPQGSYTPVSSLPFSSQSNNTGSLQSGNSLPFTNFNNIPGGVGGNTSGGVQGNNVIQGNRWFGYDDNGYVGYQFGQNH</sequence>
<dbReference type="Proteomes" id="UP000009328">
    <property type="component" value="Unassembled WGS sequence"/>
</dbReference>
<evidence type="ECO:0000256" key="1">
    <source>
        <dbReference type="SAM" id="MobiDB-lite"/>
    </source>
</evidence>
<name>K0KID3_WICCF</name>
<dbReference type="Pfam" id="PF09729">
    <property type="entry name" value="Gti1_Pac2"/>
    <property type="match status" value="1"/>
</dbReference>
<dbReference type="AlphaFoldDB" id="K0KID3"/>
<feature type="compositionally biased region" description="Low complexity" evidence="1">
    <location>
        <begin position="109"/>
        <end position="134"/>
    </location>
</feature>
<feature type="compositionally biased region" description="Pro residues" evidence="1">
    <location>
        <begin position="298"/>
        <end position="308"/>
    </location>
</feature>
<feature type="region of interest" description="Disordered" evidence="1">
    <location>
        <begin position="342"/>
        <end position="459"/>
    </location>
</feature>
<feature type="region of interest" description="Disordered" evidence="1">
    <location>
        <begin position="97"/>
        <end position="134"/>
    </location>
</feature>
<dbReference type="InParanoid" id="K0KID3"/>
<dbReference type="HOGENOM" id="CLU_535516_0_0_1"/>
<evidence type="ECO:0000313" key="2">
    <source>
        <dbReference type="EMBL" id="CCH40913.1"/>
    </source>
</evidence>
<evidence type="ECO:0000313" key="3">
    <source>
        <dbReference type="Proteomes" id="UP000009328"/>
    </source>
</evidence>
<gene>
    <name evidence="2" type="ORF">BN7_447</name>
</gene>
<feature type="compositionally biased region" description="Low complexity" evidence="1">
    <location>
        <begin position="262"/>
        <end position="297"/>
    </location>
</feature>
<feature type="compositionally biased region" description="Polar residues" evidence="1">
    <location>
        <begin position="431"/>
        <end position="459"/>
    </location>
</feature>
<accession>K0KID3</accession>
<feature type="compositionally biased region" description="Polar residues" evidence="1">
    <location>
        <begin position="342"/>
        <end position="358"/>
    </location>
</feature>
<dbReference type="PANTHER" id="PTHR28027:SF2">
    <property type="entry name" value="TRANSCRIPTIONAL REGULATOR MIT1"/>
    <property type="match status" value="1"/>
</dbReference>